<evidence type="ECO:0000313" key="2">
    <source>
        <dbReference type="Proteomes" id="UP001165960"/>
    </source>
</evidence>
<accession>A0ACC2U926</accession>
<organism evidence="1 2">
    <name type="scientific">Entomophthora muscae</name>
    <dbReference type="NCBI Taxonomy" id="34485"/>
    <lineage>
        <taxon>Eukaryota</taxon>
        <taxon>Fungi</taxon>
        <taxon>Fungi incertae sedis</taxon>
        <taxon>Zoopagomycota</taxon>
        <taxon>Entomophthoromycotina</taxon>
        <taxon>Entomophthoromycetes</taxon>
        <taxon>Entomophthorales</taxon>
        <taxon>Entomophthoraceae</taxon>
        <taxon>Entomophthora</taxon>
    </lineage>
</organism>
<protein>
    <submittedName>
        <fullName evidence="1">Uncharacterized protein</fullName>
    </submittedName>
</protein>
<gene>
    <name evidence="1" type="ORF">DSO57_1035330</name>
</gene>
<evidence type="ECO:0000313" key="1">
    <source>
        <dbReference type="EMBL" id="KAJ9083373.1"/>
    </source>
</evidence>
<keyword evidence="2" id="KW-1185">Reference proteome</keyword>
<dbReference type="Proteomes" id="UP001165960">
    <property type="component" value="Unassembled WGS sequence"/>
</dbReference>
<dbReference type="EMBL" id="QTSX02001020">
    <property type="protein sequence ID" value="KAJ9083373.1"/>
    <property type="molecule type" value="Genomic_DNA"/>
</dbReference>
<reference evidence="1" key="1">
    <citation type="submission" date="2022-04" db="EMBL/GenBank/DDBJ databases">
        <title>Genome of the entomopathogenic fungus Entomophthora muscae.</title>
        <authorList>
            <person name="Elya C."/>
            <person name="Lovett B.R."/>
            <person name="Lee E."/>
            <person name="Macias A.M."/>
            <person name="Hajek A.E."/>
            <person name="De Bivort B.L."/>
            <person name="Kasson M.T."/>
            <person name="De Fine Licht H.H."/>
            <person name="Stajich J.E."/>
        </authorList>
    </citation>
    <scope>NUCLEOTIDE SEQUENCE</scope>
    <source>
        <strain evidence="1">Berkeley</strain>
    </source>
</reference>
<proteinExistence type="predicted"/>
<comment type="caution">
    <text evidence="1">The sequence shown here is derived from an EMBL/GenBank/DDBJ whole genome shotgun (WGS) entry which is preliminary data.</text>
</comment>
<name>A0ACC2U926_9FUNG</name>
<sequence length="135" mass="15237">MTHAFVIIYEVDHVVHGSPKLLLRVIRVITMGLPGFLNCLAFIADPAFRQACETFKVYFRNLPFAWPLETFRDHIVPQPRFQGPDASFNDEPTPTHRDSITSEQHILAAGDAAKPPSLQSAATEEQQFNDYIKSL</sequence>